<name>A0A1Y6C691_9BACT</name>
<accession>A0A1Y6C691</accession>
<dbReference type="RefSeq" id="WP_132321541.1">
    <property type="nucleotide sequence ID" value="NZ_FWZT01000014.1"/>
</dbReference>
<keyword evidence="3" id="KW-1185">Reference proteome</keyword>
<feature type="compositionally biased region" description="Acidic residues" evidence="1">
    <location>
        <begin position="1"/>
        <end position="19"/>
    </location>
</feature>
<proteinExistence type="predicted"/>
<feature type="region of interest" description="Disordered" evidence="1">
    <location>
        <begin position="1"/>
        <end position="78"/>
    </location>
</feature>
<dbReference type="Proteomes" id="UP000192907">
    <property type="component" value="Unassembled WGS sequence"/>
</dbReference>
<evidence type="ECO:0000256" key="1">
    <source>
        <dbReference type="SAM" id="MobiDB-lite"/>
    </source>
</evidence>
<evidence type="ECO:0000313" key="3">
    <source>
        <dbReference type="Proteomes" id="UP000192907"/>
    </source>
</evidence>
<gene>
    <name evidence="2" type="ORF">SAMN06296036_11434</name>
</gene>
<dbReference type="EMBL" id="FWZT01000014">
    <property type="protein sequence ID" value="SMF46267.1"/>
    <property type="molecule type" value="Genomic_DNA"/>
</dbReference>
<evidence type="ECO:0000313" key="2">
    <source>
        <dbReference type="EMBL" id="SMF46267.1"/>
    </source>
</evidence>
<organism evidence="2 3">
    <name type="scientific">Pseudobacteriovorax antillogorgiicola</name>
    <dbReference type="NCBI Taxonomy" id="1513793"/>
    <lineage>
        <taxon>Bacteria</taxon>
        <taxon>Pseudomonadati</taxon>
        <taxon>Bdellovibrionota</taxon>
        <taxon>Oligoflexia</taxon>
        <taxon>Oligoflexales</taxon>
        <taxon>Pseudobacteriovoracaceae</taxon>
        <taxon>Pseudobacteriovorax</taxon>
    </lineage>
</organism>
<dbReference type="AlphaFoldDB" id="A0A1Y6C691"/>
<protein>
    <submittedName>
        <fullName evidence="2">Uncharacterized protein</fullName>
    </submittedName>
</protein>
<sequence>MIDNEDQNPSDAIDSEESESPQLDQKTTDDNPESASLQGEEAIASRSEPTETASPDEDDNKDDGRVHDNDENLAIDEPADLRDVLSELAQFSHATEDYLRWKEELKLLTMDAVLNLPYYELWRAEANDWFRRSVILRSRRRKLEKKKGA</sequence>
<dbReference type="STRING" id="1513793.SAMN06296036_11434"/>
<reference evidence="3" key="1">
    <citation type="submission" date="2017-04" db="EMBL/GenBank/DDBJ databases">
        <authorList>
            <person name="Varghese N."/>
            <person name="Submissions S."/>
        </authorList>
    </citation>
    <scope>NUCLEOTIDE SEQUENCE [LARGE SCALE GENOMIC DNA]</scope>
    <source>
        <strain evidence="3">RKEM611</strain>
    </source>
</reference>